<dbReference type="PRINTS" id="PR00411">
    <property type="entry name" value="PNDRDTASEI"/>
</dbReference>
<sequence length="427" mass="47476">MNMHYSVAVVGGGQAGLSMSYCLKERGLDHIIFEKNKIGYAWSSKRWDTFCLVTPNWQCRLPGYHYSGADPNGFMQRDEIVQYIEAYAASFDPPLKEGVEVLKVRKNEAEGVFEIATSIGDFTADQVVIAVGGYHTPKLPTLAARFPEAIVQLHSSEYKNPQSLPDKAVLVVGTGQSGCQIAEDLHLAGKQVHLCVGGAPRSPRRYRGKDVVDWLDQMGYYDLSIDDHPQKEKARSNTNHYVTGRGGGREIDLRQFALEGMQLYGKLKQVSGSQLEFSPNLKQNLDQADAVAENIKKSIDGFIEKNQIQAPTESPYQPVWQPETEPLTLDYEQANIGAIIWSTGYQSDFSWVEVPVFDGRGYPGHDRGVTGVRGLYFLGLPWLYTWGSGRFSGVARDATYLADTIAAKRKVAYTNSWNVVNEFLLGS</sequence>
<dbReference type="GO" id="GO:0050660">
    <property type="term" value="F:flavin adenine dinucleotide binding"/>
    <property type="evidence" value="ECO:0007669"/>
    <property type="project" value="TreeGrafter"/>
</dbReference>
<dbReference type="InterPro" id="IPR050982">
    <property type="entry name" value="Auxin_biosynth/cation_transpt"/>
</dbReference>
<dbReference type="PANTHER" id="PTHR43539">
    <property type="entry name" value="FLAVIN-BINDING MONOOXYGENASE-LIKE PROTEIN (AFU_ORTHOLOGUE AFUA_4G09220)"/>
    <property type="match status" value="1"/>
</dbReference>
<dbReference type="Proteomes" id="UP000757435">
    <property type="component" value="Unassembled WGS sequence"/>
</dbReference>
<dbReference type="GO" id="GO:0004497">
    <property type="term" value="F:monooxygenase activity"/>
    <property type="evidence" value="ECO:0007669"/>
    <property type="project" value="TreeGrafter"/>
</dbReference>
<organism evidence="2 3">
    <name type="scientific">Drouetiella hepatica Uher 2000/2452</name>
    <dbReference type="NCBI Taxonomy" id="904376"/>
    <lineage>
        <taxon>Bacteria</taxon>
        <taxon>Bacillati</taxon>
        <taxon>Cyanobacteriota</taxon>
        <taxon>Cyanophyceae</taxon>
        <taxon>Oculatellales</taxon>
        <taxon>Oculatellaceae</taxon>
        <taxon>Drouetiella</taxon>
    </lineage>
</organism>
<dbReference type="SUPFAM" id="SSF51905">
    <property type="entry name" value="FAD/NAD(P)-binding domain"/>
    <property type="match status" value="2"/>
</dbReference>
<evidence type="ECO:0000313" key="2">
    <source>
        <dbReference type="EMBL" id="MBW4661766.1"/>
    </source>
</evidence>
<dbReference type="InterPro" id="IPR036188">
    <property type="entry name" value="FAD/NAD-bd_sf"/>
</dbReference>
<protein>
    <submittedName>
        <fullName evidence="2">MSMEG_0569 family flavin-dependent oxidoreductase</fullName>
    </submittedName>
</protein>
<dbReference type="InterPro" id="IPR024000">
    <property type="entry name" value="CHP04046_FMN-dependent"/>
</dbReference>
<gene>
    <name evidence="2" type="ORF">KME15_24105</name>
</gene>
<accession>A0A951QG75</accession>
<proteinExistence type="predicted"/>
<name>A0A951QG75_9CYAN</name>
<evidence type="ECO:0000313" key="3">
    <source>
        <dbReference type="Proteomes" id="UP000757435"/>
    </source>
</evidence>
<dbReference type="AlphaFoldDB" id="A0A951QG75"/>
<dbReference type="PANTHER" id="PTHR43539:SF78">
    <property type="entry name" value="FLAVIN-CONTAINING MONOOXYGENASE"/>
    <property type="match status" value="1"/>
</dbReference>
<dbReference type="Gene3D" id="3.50.50.60">
    <property type="entry name" value="FAD/NAD(P)-binding domain"/>
    <property type="match status" value="2"/>
</dbReference>
<reference evidence="2" key="2">
    <citation type="journal article" date="2022" name="Microbiol. Resour. Announc.">
        <title>Metagenome Sequencing to Explore Phylogenomics of Terrestrial Cyanobacteria.</title>
        <authorList>
            <person name="Ward R.D."/>
            <person name="Stajich J.E."/>
            <person name="Johansen J.R."/>
            <person name="Huntemann M."/>
            <person name="Clum A."/>
            <person name="Foster B."/>
            <person name="Foster B."/>
            <person name="Roux S."/>
            <person name="Palaniappan K."/>
            <person name="Varghese N."/>
            <person name="Mukherjee S."/>
            <person name="Reddy T.B.K."/>
            <person name="Daum C."/>
            <person name="Copeland A."/>
            <person name="Chen I.A."/>
            <person name="Ivanova N.N."/>
            <person name="Kyrpides N.C."/>
            <person name="Shapiro N."/>
            <person name="Eloe-Fadrosh E.A."/>
            <person name="Pietrasiak N."/>
        </authorList>
    </citation>
    <scope>NUCLEOTIDE SEQUENCE</scope>
    <source>
        <strain evidence="2">UHER 2000/2452</strain>
    </source>
</reference>
<reference evidence="2" key="1">
    <citation type="submission" date="2021-05" db="EMBL/GenBank/DDBJ databases">
        <authorList>
            <person name="Pietrasiak N."/>
            <person name="Ward R."/>
            <person name="Stajich J.E."/>
            <person name="Kurbessoian T."/>
        </authorList>
    </citation>
    <scope>NUCLEOTIDE SEQUENCE</scope>
    <source>
        <strain evidence="2">UHER 2000/2452</strain>
    </source>
</reference>
<keyword evidence="1" id="KW-0560">Oxidoreductase</keyword>
<dbReference type="EMBL" id="JAHHHD010000045">
    <property type="protein sequence ID" value="MBW4661766.1"/>
    <property type="molecule type" value="Genomic_DNA"/>
</dbReference>
<dbReference type="Pfam" id="PF13738">
    <property type="entry name" value="Pyr_redox_3"/>
    <property type="match status" value="1"/>
</dbReference>
<evidence type="ECO:0000256" key="1">
    <source>
        <dbReference type="ARBA" id="ARBA00023002"/>
    </source>
</evidence>
<dbReference type="NCBIfam" id="TIGR04046">
    <property type="entry name" value="MSMEG_0569_nitr"/>
    <property type="match status" value="1"/>
</dbReference>
<comment type="caution">
    <text evidence="2">The sequence shown here is derived from an EMBL/GenBank/DDBJ whole genome shotgun (WGS) entry which is preliminary data.</text>
</comment>